<dbReference type="Gene3D" id="1.20.1280.50">
    <property type="match status" value="1"/>
</dbReference>
<accession>A0A8H7NZ30</accession>
<feature type="domain" description="TATA-binding protein interacting (TIP20)" evidence="5">
    <location>
        <begin position="1501"/>
        <end position="1665"/>
    </location>
</feature>
<evidence type="ECO:0000256" key="1">
    <source>
        <dbReference type="ARBA" id="ARBA00007657"/>
    </source>
</evidence>
<dbReference type="InterPro" id="IPR001810">
    <property type="entry name" value="F-box_dom"/>
</dbReference>
<dbReference type="Pfam" id="PF13862">
    <property type="entry name" value="BCCIP"/>
    <property type="match status" value="1"/>
</dbReference>
<proteinExistence type="inferred from homology"/>
<dbReference type="Pfam" id="PF12937">
    <property type="entry name" value="F-box-like"/>
    <property type="match status" value="1"/>
</dbReference>
<dbReference type="InterPro" id="IPR013932">
    <property type="entry name" value="TATA-bd_TIP120"/>
</dbReference>
<gene>
    <name evidence="7" type="ORF">IEO21_06955</name>
</gene>
<dbReference type="Gene3D" id="1.25.10.10">
    <property type="entry name" value="Leucine-rich Repeat Variant"/>
    <property type="match status" value="2"/>
</dbReference>
<feature type="domain" description="F-box" evidence="6">
    <location>
        <begin position="328"/>
        <end position="396"/>
    </location>
</feature>
<dbReference type="InterPro" id="IPR021133">
    <property type="entry name" value="HEAT_type_2"/>
</dbReference>
<dbReference type="Pfam" id="PF08623">
    <property type="entry name" value="TIP120"/>
    <property type="match status" value="1"/>
</dbReference>
<organism evidence="7 8">
    <name type="scientific">Rhodonia placenta</name>
    <dbReference type="NCBI Taxonomy" id="104341"/>
    <lineage>
        <taxon>Eukaryota</taxon>
        <taxon>Fungi</taxon>
        <taxon>Dikarya</taxon>
        <taxon>Basidiomycota</taxon>
        <taxon>Agaricomycotina</taxon>
        <taxon>Agaricomycetes</taxon>
        <taxon>Polyporales</taxon>
        <taxon>Adustoporiaceae</taxon>
        <taxon>Rhodonia</taxon>
    </lineage>
</organism>
<evidence type="ECO:0008006" key="9">
    <source>
        <dbReference type="Google" id="ProtNLM"/>
    </source>
</evidence>
<protein>
    <recommendedName>
        <fullName evidence="9">TATA-binding protein interacting (TIP20) domain-containing protein</fullName>
    </recommendedName>
</protein>
<evidence type="ECO:0000313" key="8">
    <source>
        <dbReference type="Proteomes" id="UP000639403"/>
    </source>
</evidence>
<reference evidence="7" key="1">
    <citation type="submission" date="2020-11" db="EMBL/GenBank/DDBJ databases">
        <authorList>
            <person name="Koelle M."/>
            <person name="Horta M.A.C."/>
            <person name="Nowrousian M."/>
            <person name="Ohm R.A."/>
            <person name="Benz P."/>
            <person name="Pilgard A."/>
        </authorList>
    </citation>
    <scope>NUCLEOTIDE SEQUENCE</scope>
    <source>
        <strain evidence="7">FPRL280</strain>
    </source>
</reference>
<dbReference type="InterPro" id="IPR039852">
    <property type="entry name" value="CAND1/CAND2"/>
</dbReference>
<dbReference type="SUPFAM" id="SSF52047">
    <property type="entry name" value="RNI-like"/>
    <property type="match status" value="1"/>
</dbReference>
<dbReference type="EMBL" id="JADOXO010000175">
    <property type="protein sequence ID" value="KAF9810418.1"/>
    <property type="molecule type" value="Genomic_DNA"/>
</dbReference>
<dbReference type="PROSITE" id="PS50077">
    <property type="entry name" value="HEAT_REPEAT"/>
    <property type="match status" value="1"/>
</dbReference>
<dbReference type="InterPro" id="IPR011989">
    <property type="entry name" value="ARM-like"/>
</dbReference>
<evidence type="ECO:0000256" key="3">
    <source>
        <dbReference type="ARBA" id="ARBA00022786"/>
    </source>
</evidence>
<keyword evidence="2" id="KW-0677">Repeat</keyword>
<dbReference type="GO" id="GO:0010265">
    <property type="term" value="P:SCF complex assembly"/>
    <property type="evidence" value="ECO:0007669"/>
    <property type="project" value="InterPro"/>
</dbReference>
<comment type="similarity">
    <text evidence="1">Belongs to the CAND family.</text>
</comment>
<comment type="caution">
    <text evidence="7">The sequence shown here is derived from an EMBL/GenBank/DDBJ whole genome shotgun (WGS) entry which is preliminary data.</text>
</comment>
<evidence type="ECO:0000259" key="5">
    <source>
        <dbReference type="Pfam" id="PF08623"/>
    </source>
</evidence>
<evidence type="ECO:0000256" key="2">
    <source>
        <dbReference type="ARBA" id="ARBA00022737"/>
    </source>
</evidence>
<dbReference type="SUPFAM" id="SSF48371">
    <property type="entry name" value="ARM repeat"/>
    <property type="match status" value="1"/>
</dbReference>
<evidence type="ECO:0000256" key="4">
    <source>
        <dbReference type="PROSITE-ProRule" id="PRU00103"/>
    </source>
</evidence>
<reference evidence="7" key="2">
    <citation type="journal article" name="Front. Microbiol.">
        <title>Degradative Capacity of Two Strains of Rhodonia placenta: From Phenotype to Genotype.</title>
        <authorList>
            <person name="Kolle M."/>
            <person name="Horta M.A.C."/>
            <person name="Nowrousian M."/>
            <person name="Ohm R.A."/>
            <person name="Benz J.P."/>
            <person name="Pilgard A."/>
        </authorList>
    </citation>
    <scope>NUCLEOTIDE SEQUENCE</scope>
    <source>
        <strain evidence="7">FPRL280</strain>
    </source>
</reference>
<evidence type="ECO:0000313" key="7">
    <source>
        <dbReference type="EMBL" id="KAF9810418.1"/>
    </source>
</evidence>
<sequence length="1681" mass="186518">MAICESLSEWEESPTCTMAKRKTQVDDAGSDNDDASERSLIDVDFDFFDPHPDVDYLALKRLAAQLFQVDAELLHTHDLADLILSQPLVGTTVKCDGRESDPYAVLTALNMHVHQNHPSIKALTEYVLAKSSRDASFHSTLQNLLGPAGLASQNHVGYVFSERLINMPVQVVPHMYRMLADEIQWALDENEPYNFTHFLIISRIYRLSAEEEAELQGPAPRTKRLKQAAAQASQSSAGGVYPFHPEDEVIQKIALNSLDFEFTRAQPREEGSFGLDMGGRMMLVSAARLRLRFHGYKLNGVILRAVENILLSTLIAIRDAINLSRPVNRLPAEVLLQIFDNVTVPSSSRNDTTHQSLVWPALFDFREPKRVVPLTHVCRRWRQIALASPMLWTTVDERSNIDIAATHLARSESAPLKILVRSFTKPVARTIYSTSASRIRRLYHRSNYGTIVNSFLGFPANELEAIALEVTTSMGTLSSYVAEPLLFEGKAPRLKVLVLNKIPWLPANRLENLTHLSINENAFSLSGWLKFLSGAPKLQEIILRSLRVTPREEPDDSNRVALNNLRRLAIGNMDGSAASCLISHLILPPSLALYLFSIDTELRTDIAFMRTLPRLPFMDDISQLSLTVKIGPGMVMFTVIVAGASSALRIDWSKRLYSDAVYQLRAEWVRTLLSILDMSKVQEFWVDGPHSIGDSIETLLVAMPSLKTIVLRSYDVLSRVYQVLMPPRPHCPNLATLQLLSPQTLSINDLGVFARNLMRPLDLLVINEAALRLMGQHARDETLQNFPATRVEVCDQRSATKCMVLPAVWTNGTPAHGFWEEDPRLGGTRLDCLDNSFPHWSLLSFSSLFLRKSPNMTKTYIMNGLVEKMQSSDQDFRYMGLNDLLVAVKEDPNSLLGDEAVENKVLRQVLQLVQDKISEVKNQAVKCLGQLIKIIRENQMEYVVDRLIDFSSGKDEELRDISGLALKTITAELPPGGKIAAKACEKLTPKLLEQLSNSATPPDTLLETLSILSILITRFPAYVANPDLQPQPLQVLTPMLSHPRPAFLPTTRAVLFSELLSGSVIPGLGPSANVHNQRTTVQLVAAIARHTPHQIGPELNSIVPSIVKAVQREDEELQESCLQALEALVLRCPTEVTPFLSSVVSVGCQFIKYDPVFILTSRARPWSLISIVVALLLELSPKATYPEVESVLLTDIYDVAHSPLVAGAAFDSILAFFAALVEADMEVATHVVPNLAIAVEKAPKAEASQGNVARCIGQVVKAQRGVAAGTVAEFSKHLKPSSKARTSQIVLSLLVMGEVGRFMQLKLLRSDMSLQENVFSHVIEKFASEQEEIRTAAAFAAGNIAVGNLHHFLPVIVKMVENDAEKRLLSLHALKEVVTHCSHGQLETVADLLWVPLFEHSDNTEETTRNVAAACLGKLTTTHPSLYLPQLHDRIRDAKPASRATVISALRYTFTEASAEFDVLLNSVLMDFLALIADSDLTVRRLALSALNSAARLKPHLIRDQLQFILPNLYKETVVNPDLIRTVQMGPWKHKVDDGLEARKTAYETLYTLLDTCLAKIDLHEFLGRVLAGQSDESDEVKVICHMMLFRLSQVAPTAVAQRLDEITPPLEKSMKGAVVTKDTVKQDIERAAELQMSTLRAVAALSKISQPGANPRFDAFVDQTRKSPEWGSEFKELVGA</sequence>
<dbReference type="Proteomes" id="UP000639403">
    <property type="component" value="Unassembled WGS sequence"/>
</dbReference>
<dbReference type="InterPro" id="IPR016024">
    <property type="entry name" value="ARM-type_fold"/>
</dbReference>
<name>A0A8H7NZ30_9APHY</name>
<dbReference type="InterPro" id="IPR025602">
    <property type="entry name" value="BCP1_family"/>
</dbReference>
<evidence type="ECO:0000259" key="6">
    <source>
        <dbReference type="Pfam" id="PF12937"/>
    </source>
</evidence>
<feature type="repeat" description="HEAT" evidence="4">
    <location>
        <begin position="905"/>
        <end position="941"/>
    </location>
</feature>
<keyword evidence="3" id="KW-0833">Ubl conjugation pathway</keyword>
<dbReference type="PANTHER" id="PTHR12696">
    <property type="entry name" value="TIP120"/>
    <property type="match status" value="1"/>
</dbReference>